<dbReference type="Proteomes" id="UP000315289">
    <property type="component" value="Unassembled WGS sequence"/>
</dbReference>
<name>A0A557SXP6_9ARCH</name>
<protein>
    <submittedName>
        <fullName evidence="2">Uncharacterized protein</fullName>
    </submittedName>
</protein>
<proteinExistence type="predicted"/>
<reference evidence="2 3" key="1">
    <citation type="journal article" date="2019" name="Front. Microbiol.">
        <title>Ammonia Oxidation by the Arctic Terrestrial Thaumarchaeote Candidatus Nitrosocosmicus arcticus Is Stimulated by Increasing Temperatures.</title>
        <authorList>
            <person name="Alves R.J.E."/>
            <person name="Kerou M."/>
            <person name="Zappe A."/>
            <person name="Bittner R."/>
            <person name="Abby S.S."/>
            <person name="Schmidt H.A."/>
            <person name="Pfeifer K."/>
            <person name="Schleper C."/>
        </authorList>
    </citation>
    <scope>NUCLEOTIDE SEQUENCE [LARGE SCALE GENOMIC DNA]</scope>
    <source>
        <strain evidence="2 3">Kfb</strain>
    </source>
</reference>
<organism evidence="2 3">
    <name type="scientific">Candidatus Nitrosocosmicus arcticus</name>
    <dbReference type="NCBI Taxonomy" id="2035267"/>
    <lineage>
        <taxon>Archaea</taxon>
        <taxon>Nitrososphaerota</taxon>
        <taxon>Nitrososphaeria</taxon>
        <taxon>Nitrososphaerales</taxon>
        <taxon>Nitrososphaeraceae</taxon>
        <taxon>Candidatus Nitrosocosmicus</taxon>
    </lineage>
</organism>
<dbReference type="OrthoDB" id="384242at2157"/>
<accession>A0A557SXP6</accession>
<sequence>MILTRKQKESLVIQLASQGRTTREIAKAAHVSPKDIGIIIRRFTGEDKDYQNNPHSLTSKAFQMFKENKSRVDVAITLNLESDHVVTLFEDYIQLLNLDKLMAIYKDLGDGIYLLDYLFHHMKWEGIATKDAISRFVEMAGRLTRLDEEELKLCEQIGKLNSKKFELENEIEEEIKELDQYDVSLIEKSQNI</sequence>
<comment type="caution">
    <text evidence="2">The sequence shown here is derived from an EMBL/GenBank/DDBJ whole genome shotgun (WGS) entry which is preliminary data.</text>
</comment>
<evidence type="ECO:0000313" key="2">
    <source>
        <dbReference type="EMBL" id="TVP41378.1"/>
    </source>
</evidence>
<keyword evidence="3" id="KW-1185">Reference proteome</keyword>
<gene>
    <name evidence="2" type="ORF">NARC_30092</name>
</gene>
<evidence type="ECO:0000256" key="1">
    <source>
        <dbReference type="SAM" id="Coils"/>
    </source>
</evidence>
<dbReference type="RefSeq" id="WP_144728814.1">
    <property type="nucleotide sequence ID" value="NZ_ML675579.1"/>
</dbReference>
<dbReference type="AlphaFoldDB" id="A0A557SXP6"/>
<feature type="coiled-coil region" evidence="1">
    <location>
        <begin position="157"/>
        <end position="184"/>
    </location>
</feature>
<keyword evidence="1" id="KW-0175">Coiled coil</keyword>
<evidence type="ECO:0000313" key="3">
    <source>
        <dbReference type="Proteomes" id="UP000315289"/>
    </source>
</evidence>
<dbReference type="EMBL" id="VOAH01000003">
    <property type="protein sequence ID" value="TVP41378.1"/>
    <property type="molecule type" value="Genomic_DNA"/>
</dbReference>